<dbReference type="AlphaFoldDB" id="V4HEF0"/>
<organism evidence="2 3">
    <name type="scientific">Candidatus Halobonum tyrrellensis G22</name>
    <dbReference type="NCBI Taxonomy" id="1324957"/>
    <lineage>
        <taxon>Archaea</taxon>
        <taxon>Methanobacteriati</taxon>
        <taxon>Methanobacteriota</taxon>
        <taxon>Stenosarchaea group</taxon>
        <taxon>Halobacteria</taxon>
        <taxon>Halobacteriales</taxon>
        <taxon>Haloferacaceae</taxon>
        <taxon>Candidatus Halobonum</taxon>
    </lineage>
</organism>
<feature type="transmembrane region" description="Helical" evidence="1">
    <location>
        <begin position="7"/>
        <end position="25"/>
    </location>
</feature>
<dbReference type="Pfam" id="PF26546">
    <property type="entry name" value="DUF8178"/>
    <property type="match status" value="1"/>
</dbReference>
<reference evidence="2 3" key="1">
    <citation type="journal article" date="2013" name="Genome Announc.">
        <title>Draft Genome Sequence of 'Candidatus Halobonum tyrrellensis' Strain G22, Isolated from the Hypersaline Waters of Lake Tyrrell, Australia.</title>
        <authorList>
            <person name="Ugalde J.A."/>
            <person name="Narasingarao P."/>
            <person name="Kuo S."/>
            <person name="Podell S."/>
            <person name="Allen E.E."/>
        </authorList>
    </citation>
    <scope>NUCLEOTIDE SEQUENCE [LARGE SCALE GENOMIC DNA]</scope>
    <source>
        <strain evidence="2 3">G22</strain>
    </source>
</reference>
<dbReference type="InterPro" id="IPR058491">
    <property type="entry name" value="DUF8178"/>
</dbReference>
<name>V4HEF0_9EURY</name>
<keyword evidence="1" id="KW-0472">Membrane</keyword>
<keyword evidence="3" id="KW-1185">Reference proteome</keyword>
<comment type="caution">
    <text evidence="2">The sequence shown here is derived from an EMBL/GenBank/DDBJ whole genome shotgun (WGS) entry which is preliminary data.</text>
</comment>
<evidence type="ECO:0000256" key="1">
    <source>
        <dbReference type="SAM" id="Phobius"/>
    </source>
</evidence>
<dbReference type="RefSeq" id="WP_023394252.1">
    <property type="nucleotide sequence ID" value="NZ_ASGZ01000028.1"/>
</dbReference>
<dbReference type="Proteomes" id="UP000017840">
    <property type="component" value="Unassembled WGS sequence"/>
</dbReference>
<evidence type="ECO:0000313" key="3">
    <source>
        <dbReference type="Proteomes" id="UP000017840"/>
    </source>
</evidence>
<accession>V4HEF0</accession>
<keyword evidence="1" id="KW-1133">Transmembrane helix</keyword>
<protein>
    <submittedName>
        <fullName evidence="2">Uncharacterized protein</fullName>
    </submittedName>
</protein>
<dbReference type="OrthoDB" id="339605at2157"/>
<proteinExistence type="predicted"/>
<keyword evidence="1" id="KW-0812">Transmembrane</keyword>
<dbReference type="EMBL" id="ASGZ01000028">
    <property type="protein sequence ID" value="ESP88453.1"/>
    <property type="molecule type" value="Genomic_DNA"/>
</dbReference>
<gene>
    <name evidence="2" type="ORF">K933_08337</name>
</gene>
<sequence>MESKAMIGAALMVVGTLLFLPGLLIGVETLVMVGLVVATALLTAGTYLVGTSEKGRAV</sequence>
<evidence type="ECO:0000313" key="2">
    <source>
        <dbReference type="EMBL" id="ESP88453.1"/>
    </source>
</evidence>
<feature type="transmembrane region" description="Helical" evidence="1">
    <location>
        <begin position="31"/>
        <end position="50"/>
    </location>
</feature>